<evidence type="ECO:0000313" key="9">
    <source>
        <dbReference type="EMBL" id="GAB54439.1"/>
    </source>
</evidence>
<keyword evidence="5" id="KW-0106">Calcium</keyword>
<feature type="chain" id="PRO_5003598123" evidence="7">
    <location>
        <begin position="26"/>
        <end position="1366"/>
    </location>
</feature>
<dbReference type="GO" id="GO:0046872">
    <property type="term" value="F:metal ion binding"/>
    <property type="evidence" value="ECO:0007669"/>
    <property type="project" value="UniProtKB-KW"/>
</dbReference>
<feature type="domain" description="PilY1 beta-propeller" evidence="8">
    <location>
        <begin position="881"/>
        <end position="1100"/>
    </location>
</feature>
<keyword evidence="7" id="KW-0732">Signal</keyword>
<dbReference type="InterPro" id="IPR011047">
    <property type="entry name" value="Quinoprotein_ADH-like_sf"/>
</dbReference>
<keyword evidence="10" id="KW-1185">Reference proteome</keyword>
<dbReference type="Proteomes" id="UP000053586">
    <property type="component" value="Unassembled WGS sequence"/>
</dbReference>
<keyword evidence="3" id="KW-1029">Fimbrium biogenesis</keyword>
<proteinExistence type="inferred from homology"/>
<evidence type="ECO:0000313" key="10">
    <source>
        <dbReference type="Proteomes" id="UP000053586"/>
    </source>
</evidence>
<dbReference type="InterPro" id="IPR008707">
    <property type="entry name" value="B-propeller_PilY1"/>
</dbReference>
<dbReference type="Gene3D" id="3.40.50.410">
    <property type="entry name" value="von Willebrand factor, type A domain"/>
    <property type="match status" value="2"/>
</dbReference>
<dbReference type="InterPro" id="IPR015943">
    <property type="entry name" value="WD40/YVTN_repeat-like_dom_sf"/>
</dbReference>
<dbReference type="InterPro" id="IPR036465">
    <property type="entry name" value="vWFA_dom_sf"/>
</dbReference>
<evidence type="ECO:0000256" key="4">
    <source>
        <dbReference type="ARBA" id="ARBA00022723"/>
    </source>
</evidence>
<evidence type="ECO:0000256" key="3">
    <source>
        <dbReference type="ARBA" id="ARBA00022558"/>
    </source>
</evidence>
<evidence type="ECO:0000256" key="1">
    <source>
        <dbReference type="ARBA" id="ARBA00004561"/>
    </source>
</evidence>
<reference evidence="9 10" key="2">
    <citation type="journal article" date="2017" name="Antonie Van Leeuwenhoek">
        <title>Rhizobium rhizosphaerae sp. nov., a novel species isolated from rice rhizosphere.</title>
        <authorList>
            <person name="Zhao J.J."/>
            <person name="Zhang J."/>
            <person name="Zhang R.J."/>
            <person name="Zhang C.W."/>
            <person name="Yin H.Q."/>
            <person name="Zhang X.X."/>
        </authorList>
    </citation>
    <scope>NUCLEOTIDE SEQUENCE [LARGE SCALE GENOMIC DNA]</scope>
    <source>
        <strain evidence="9 10">ACAM 611</strain>
    </source>
</reference>
<dbReference type="OrthoDB" id="7156875at2"/>
<dbReference type="SUPFAM" id="SSF50998">
    <property type="entry name" value="Quinoprotein alcohol dehydrogenase-like"/>
    <property type="match status" value="1"/>
</dbReference>
<accession>H5T812</accession>
<comment type="subcellular location">
    <subcellularLocation>
        <location evidence="1">Fimbrium</location>
    </subcellularLocation>
</comment>
<evidence type="ECO:0000256" key="2">
    <source>
        <dbReference type="ARBA" id="ARBA00008387"/>
    </source>
</evidence>
<dbReference type="SUPFAM" id="SSF53300">
    <property type="entry name" value="vWA-like"/>
    <property type="match status" value="1"/>
</dbReference>
<evidence type="ECO:0000256" key="6">
    <source>
        <dbReference type="ARBA" id="ARBA00023263"/>
    </source>
</evidence>
<gene>
    <name evidence="9" type="primary">pilY1</name>
    <name evidence="9" type="ORF">GPUN_0291</name>
</gene>
<dbReference type="eggNOG" id="COG2304">
    <property type="taxonomic scope" value="Bacteria"/>
</dbReference>
<dbReference type="RefSeq" id="WP_006002672.1">
    <property type="nucleotide sequence ID" value="NZ_BAET01000004.1"/>
</dbReference>
<evidence type="ECO:0000256" key="7">
    <source>
        <dbReference type="SAM" id="SignalP"/>
    </source>
</evidence>
<organism evidence="9 10">
    <name type="scientific">Glaciecola punicea ACAM 611</name>
    <dbReference type="NCBI Taxonomy" id="1121923"/>
    <lineage>
        <taxon>Bacteria</taxon>
        <taxon>Pseudomonadati</taxon>
        <taxon>Pseudomonadota</taxon>
        <taxon>Gammaproteobacteria</taxon>
        <taxon>Alteromonadales</taxon>
        <taxon>Alteromonadaceae</taxon>
        <taxon>Glaciecola</taxon>
    </lineage>
</organism>
<comment type="similarity">
    <text evidence="2">Belongs to the PilY1 family.</text>
</comment>
<evidence type="ECO:0000259" key="8">
    <source>
        <dbReference type="Pfam" id="PF05567"/>
    </source>
</evidence>
<dbReference type="GO" id="GO:0009289">
    <property type="term" value="C:pilus"/>
    <property type="evidence" value="ECO:0007669"/>
    <property type="project" value="UniProtKB-SubCell"/>
</dbReference>
<reference evidence="9 10" key="1">
    <citation type="journal article" date="2012" name="J. Bacteriol.">
        <title>Genome sequence of proteorhodopsin-containing sea ice bacterium Glaciecola punicea ACAM 611T.</title>
        <authorList>
            <person name="Qin Q.-L."/>
            <person name="Xie B.-B."/>
            <person name="Shu Y.-L."/>
            <person name="Rong J.-C."/>
            <person name="Zhao D.-L."/>
            <person name="Zhang X.-Y."/>
            <person name="Chen X.-L."/>
            <person name="Zhou B.-C."/>
            <person name="Zhanga Y.-Z."/>
        </authorList>
    </citation>
    <scope>NUCLEOTIDE SEQUENCE [LARGE SCALE GENOMIC DNA]</scope>
    <source>
        <strain evidence="9 10">ACAM 611</strain>
    </source>
</reference>
<dbReference type="eggNOG" id="COG3419">
    <property type="taxonomic scope" value="Bacteria"/>
</dbReference>
<evidence type="ECO:0000256" key="5">
    <source>
        <dbReference type="ARBA" id="ARBA00022837"/>
    </source>
</evidence>
<keyword evidence="4" id="KW-0479">Metal-binding</keyword>
<name>H5T812_9ALTE</name>
<comment type="caution">
    <text evidence="9">The sequence shown here is derived from an EMBL/GenBank/DDBJ whole genome shotgun (WGS) entry which is preliminary data.</text>
</comment>
<feature type="signal peptide" evidence="7">
    <location>
        <begin position="1"/>
        <end position="25"/>
    </location>
</feature>
<protein>
    <submittedName>
        <fullName evidence="9">Type IV pilus assembly protein PilY1</fullName>
    </submittedName>
</protein>
<keyword evidence="6" id="KW-0281">Fimbrium</keyword>
<dbReference type="Gene3D" id="2.130.10.10">
    <property type="entry name" value="YVTN repeat-like/Quinoprotein amine dehydrogenase"/>
    <property type="match status" value="1"/>
</dbReference>
<dbReference type="EMBL" id="BAET01000004">
    <property type="protein sequence ID" value="GAB54439.1"/>
    <property type="molecule type" value="Genomic_DNA"/>
</dbReference>
<sequence length="1366" mass="149589">MFTQKLGLSLIACSLSFMVSFSAFGDDLDIYVGSSDSVVTYKPNVLFIMDTSGSMGSRDSVGVTRMKRVQDALRVVLGGATNINAGLMHFQNEGGPILFPVRDIDSSIAPQIILSIIDGQDDARQIGQTVTDGATINAIAQGTETIYSGFRYQNVKIPRSAIITSAFLRFTSARIDNSATAFIIKGEAVGNAVEFSTGLNNISDRPTSDERIIWNEGNQFPSDGETLRTPDLTPIIQEIVNRSDWCGNNNLALIVKTLDPTAGANRQIYTSEHADSSAAELVITFDENTATGCTRYNLVYQVQKQSDNAEERHNGKANTGDELSFHSNSNAYTAVLFNDLKVPAGSTITNAYLEFTAFQNRNGSNARMAIHGAALDNPVNFSTHSDYRLKKTPKTSASVSWTNIQRFEKNGVYQSPSITNIVQEIVDRAGWTANNELMLIMSDFSNDSRGAFTARGKQSDAVSLVIEFEGNATPETVSTVRDHLISKVNQLSTAGTTPIVGTLYEAALYFGGLDVDYKLKRGVSRYNERGRMQRSTRVSHRESYVGENSVLPAGCDENDLSNENCREEYIPAGARYISPIEDLICQTNNHIVLLSDGEAAGNTAIGKIESLLGKRCAGGDTDEKCGVALVKNISDPNDSVINARVVTHTIGFATNANADSFLNKLALQSGGGFYQADDSEKLLAAFETILRQVKDVNTTFVSPGVAVNQLNRLSHHDELYFALFKPGEGTLWPGNIKKYRIKGDKILDKNGLNAVNPASGFFAENSHSFWSTLADGNDVREGGAASKLDLVRNIYFFEDTTERIFKNSNKLNESNVNISVQDLAINTMSDAQLLRTQVLKWARGVDVFDDDNDGSTSDVRLQMGDPIHSQPVIINYSDTDSAVFVSTNHGFLHSIDAQDGSENFAIAPKELLSNLHDFYSDGSSFSHKYGLDGDLVVRNVGEKIYLYLGMRRGGNNYYVFDVTAKMDPKLKFTINGGEGEFENLGQSWSRPILTKIKITDDVKDVMIIGGGYDEDQDEKKERSQDSVGNSVFIIDANDGSLLWSASNENADLILDDMKYSIPARVSAIDRNNDGLADHIYVADMGGQLFRLDIYNGKNKNELVSGGLLASFSGDTAQENRRFYYGPDVSEITLGEEQYYAVAIGSGFRANPLDTVIEDEFYLIKDTGMFNTEDEGKFLLPSSAFTQENLYDATDHLLTSSNSQEREIEAKALLEKSGWRIRLNSGGEKVLASPLILDYKIFFTTYLPASASDSLCAPPTGNSRAHLVNMLNGNAVADINRNNEKEPLDRFAQIAQTGIAPDTKILIENIAQPVVCLGAQCVSAVIEIDENGNEVACGSAFECLAQNIYGRFERVQKDTWTTEIEKP</sequence>
<dbReference type="Pfam" id="PF05567">
    <property type="entry name" value="T4P_PilY1"/>
    <property type="match status" value="1"/>
</dbReference>
<dbReference type="STRING" id="56804.BAE46_10530"/>